<name>A0A174P9Y6_ANAHA</name>
<reference evidence="1 2" key="1">
    <citation type="submission" date="2015-09" db="EMBL/GenBank/DDBJ databases">
        <authorList>
            <consortium name="Pathogen Informatics"/>
        </authorList>
    </citation>
    <scope>NUCLEOTIDE SEQUENCE [LARGE SCALE GENOMIC DNA]</scope>
    <source>
        <strain evidence="1 2">2789STDY5834908</strain>
    </source>
</reference>
<proteinExistence type="predicted"/>
<organism evidence="1 2">
    <name type="scientific">Anaerostipes hadrus</name>
    <dbReference type="NCBI Taxonomy" id="649756"/>
    <lineage>
        <taxon>Bacteria</taxon>
        <taxon>Bacillati</taxon>
        <taxon>Bacillota</taxon>
        <taxon>Clostridia</taxon>
        <taxon>Lachnospirales</taxon>
        <taxon>Lachnospiraceae</taxon>
        <taxon>Anaerostipes</taxon>
    </lineage>
</organism>
<sequence>MDKTIVKDGWLYRNGFLRKNCKIRLTDITQMKRKKNLFGEALILYKNQKKIAKISARNRNVDWLQVKIAEIKKDKKKLERKK</sequence>
<dbReference type="OrthoDB" id="1859006at2"/>
<dbReference type="EMBL" id="CZAU01000014">
    <property type="protein sequence ID" value="CUP55640.1"/>
    <property type="molecule type" value="Genomic_DNA"/>
</dbReference>
<protein>
    <submittedName>
        <fullName evidence="1">Uncharacterized protein</fullName>
    </submittedName>
</protein>
<evidence type="ECO:0000313" key="1">
    <source>
        <dbReference type="EMBL" id="CUP55640.1"/>
    </source>
</evidence>
<evidence type="ECO:0000313" key="2">
    <source>
        <dbReference type="Proteomes" id="UP000095564"/>
    </source>
</evidence>
<gene>
    <name evidence="1" type="ORF">ERS852520_01634</name>
</gene>
<accession>A0A174P9Y6</accession>
<dbReference type="AlphaFoldDB" id="A0A174P9Y6"/>
<dbReference type="Proteomes" id="UP000095564">
    <property type="component" value="Unassembled WGS sequence"/>
</dbReference>